<evidence type="ECO:0000313" key="2">
    <source>
        <dbReference type="EMBL" id="ATZ50491.1"/>
    </source>
</evidence>
<dbReference type="Gene3D" id="3.40.50.720">
    <property type="entry name" value="NAD(P)-binding Rossmann-like Domain"/>
    <property type="match status" value="1"/>
</dbReference>
<sequence length="348" mass="37658">MAALPKTYKAFRRTVDTTPTTLEQTTEEIPATLSPNDVLIKIHAVSLNYRDVAMMHGKYPVEVIDHGVPASDCAAEVMKVGSNVHDFKVGDRVAPIFDNNNFDSTRDENSVLGGDIDGVLREYAVFHQDVLFHLPKHLSWEEASTITCAGVTAWNALDMPRNKGTALLQGTGGVSSFALLICLGAGIKPIITSSSDKKLDIAKAVGEAGEVETINYRTYPKWEEEALKLTNGRGVDIVVDNVGPTQAAQSLTALARRGVLSLVGFLGGFKAEQIPDLFSPTLHKSLVIRGIAVGDKKDHQDLCGFLELKKISLKGIVDPGVFSFKDSQAAFDALYDGTKHQGKIVIRI</sequence>
<keyword evidence="3" id="KW-1185">Reference proteome</keyword>
<dbReference type="RefSeq" id="XP_024549040.1">
    <property type="nucleotide sequence ID" value="XM_024693254.1"/>
</dbReference>
<accession>A0A384JJ52</accession>
<dbReference type="KEGG" id="bfu:BCIN_05g08390"/>
<dbReference type="GeneID" id="5428896"/>
<dbReference type="Pfam" id="PF08240">
    <property type="entry name" value="ADH_N"/>
    <property type="match status" value="1"/>
</dbReference>
<dbReference type="CDD" id="cd08276">
    <property type="entry name" value="MDR7"/>
    <property type="match status" value="1"/>
</dbReference>
<protein>
    <recommendedName>
        <fullName evidence="1">Enoyl reductase (ER) domain-containing protein</fullName>
    </recommendedName>
</protein>
<evidence type="ECO:0000313" key="3">
    <source>
        <dbReference type="Proteomes" id="UP000001798"/>
    </source>
</evidence>
<reference evidence="2 3" key="2">
    <citation type="journal article" date="2012" name="Eukaryot. Cell">
        <title>Genome update of Botrytis cinerea strains B05.10 and T4.</title>
        <authorList>
            <person name="Staats M."/>
            <person name="van Kan J.A."/>
        </authorList>
    </citation>
    <scope>NUCLEOTIDE SEQUENCE [LARGE SCALE GENOMIC DNA]</scope>
    <source>
        <strain evidence="2 3">B05.10</strain>
    </source>
</reference>
<gene>
    <name evidence="2" type="ORF">BCIN_05g08390</name>
</gene>
<dbReference type="InterPro" id="IPR036291">
    <property type="entry name" value="NAD(P)-bd_dom_sf"/>
</dbReference>
<dbReference type="InterPro" id="IPR052711">
    <property type="entry name" value="Zinc_ADH-like"/>
</dbReference>
<dbReference type="AlphaFoldDB" id="A0A384JJ52"/>
<dbReference type="Proteomes" id="UP000001798">
    <property type="component" value="Chromosome 5"/>
</dbReference>
<dbReference type="SMART" id="SM00829">
    <property type="entry name" value="PKS_ER"/>
    <property type="match status" value="1"/>
</dbReference>
<dbReference type="Pfam" id="PF00107">
    <property type="entry name" value="ADH_zinc_N"/>
    <property type="match status" value="1"/>
</dbReference>
<dbReference type="EMBL" id="CP009809">
    <property type="protein sequence ID" value="ATZ50491.1"/>
    <property type="molecule type" value="Genomic_DNA"/>
</dbReference>
<dbReference type="OrthoDB" id="3509362at2759"/>
<name>A0A384JJ52_BOTFB</name>
<dbReference type="VEuPathDB" id="FungiDB:Bcin05g08390"/>
<evidence type="ECO:0000259" key="1">
    <source>
        <dbReference type="SMART" id="SM00829"/>
    </source>
</evidence>
<dbReference type="GO" id="GO:0016491">
    <property type="term" value="F:oxidoreductase activity"/>
    <property type="evidence" value="ECO:0007669"/>
    <property type="project" value="InterPro"/>
</dbReference>
<reference evidence="2 3" key="1">
    <citation type="journal article" date="2011" name="PLoS Genet.">
        <title>Genomic analysis of the necrotrophic fungal pathogens Sclerotinia sclerotiorum and Botrytis cinerea.</title>
        <authorList>
            <person name="Amselem J."/>
            <person name="Cuomo C.A."/>
            <person name="van Kan J.A."/>
            <person name="Viaud M."/>
            <person name="Benito E.P."/>
            <person name="Couloux A."/>
            <person name="Coutinho P.M."/>
            <person name="de Vries R.P."/>
            <person name="Dyer P.S."/>
            <person name="Fillinger S."/>
            <person name="Fournier E."/>
            <person name="Gout L."/>
            <person name="Hahn M."/>
            <person name="Kohn L."/>
            <person name="Lapalu N."/>
            <person name="Plummer K.M."/>
            <person name="Pradier J.M."/>
            <person name="Quevillon E."/>
            <person name="Sharon A."/>
            <person name="Simon A."/>
            <person name="ten Have A."/>
            <person name="Tudzynski B."/>
            <person name="Tudzynski P."/>
            <person name="Wincker P."/>
            <person name="Andrew M."/>
            <person name="Anthouard V."/>
            <person name="Beever R.E."/>
            <person name="Beffa R."/>
            <person name="Benoit I."/>
            <person name="Bouzid O."/>
            <person name="Brault B."/>
            <person name="Chen Z."/>
            <person name="Choquer M."/>
            <person name="Collemare J."/>
            <person name="Cotton P."/>
            <person name="Danchin E.G."/>
            <person name="Da Silva C."/>
            <person name="Gautier A."/>
            <person name="Giraud C."/>
            <person name="Giraud T."/>
            <person name="Gonzalez C."/>
            <person name="Grossetete S."/>
            <person name="Guldener U."/>
            <person name="Henrissat B."/>
            <person name="Howlett B.J."/>
            <person name="Kodira C."/>
            <person name="Kretschmer M."/>
            <person name="Lappartient A."/>
            <person name="Leroch M."/>
            <person name="Levis C."/>
            <person name="Mauceli E."/>
            <person name="Neuveglise C."/>
            <person name="Oeser B."/>
            <person name="Pearson M."/>
            <person name="Poulain J."/>
            <person name="Poussereau N."/>
            <person name="Quesneville H."/>
            <person name="Rascle C."/>
            <person name="Schumacher J."/>
            <person name="Segurens B."/>
            <person name="Sexton A."/>
            <person name="Silva E."/>
            <person name="Sirven C."/>
            <person name="Soanes D.M."/>
            <person name="Talbot N.J."/>
            <person name="Templeton M."/>
            <person name="Yandava C."/>
            <person name="Yarden O."/>
            <person name="Zeng Q."/>
            <person name="Rollins J.A."/>
            <person name="Lebrun M.H."/>
            <person name="Dickman M."/>
        </authorList>
    </citation>
    <scope>NUCLEOTIDE SEQUENCE [LARGE SCALE GENOMIC DNA]</scope>
    <source>
        <strain evidence="2 3">B05.10</strain>
    </source>
</reference>
<dbReference type="PANTHER" id="PTHR45033:SF1">
    <property type="entry name" value="OXIDOREDUCTASE (EUROFUNG)"/>
    <property type="match status" value="1"/>
</dbReference>
<proteinExistence type="predicted"/>
<dbReference type="InterPro" id="IPR013154">
    <property type="entry name" value="ADH-like_N"/>
</dbReference>
<reference evidence="2 3" key="3">
    <citation type="journal article" date="2017" name="Mol. Plant Pathol.">
        <title>A gapless genome sequence of the fungus Botrytis cinerea.</title>
        <authorList>
            <person name="Van Kan J.A."/>
            <person name="Stassen J.H."/>
            <person name="Mosbach A."/>
            <person name="Van Der Lee T.A."/>
            <person name="Faino L."/>
            <person name="Farmer A.D."/>
            <person name="Papasotiriou D.G."/>
            <person name="Zhou S."/>
            <person name="Seidl M.F."/>
            <person name="Cottam E."/>
            <person name="Edel D."/>
            <person name="Hahn M."/>
            <person name="Schwartz D.C."/>
            <person name="Dietrich R.A."/>
            <person name="Widdison S."/>
            <person name="Scalliet G."/>
        </authorList>
    </citation>
    <scope>NUCLEOTIDE SEQUENCE [LARGE SCALE GENOMIC DNA]</scope>
    <source>
        <strain evidence="2 3">B05.10</strain>
    </source>
</reference>
<dbReference type="PANTHER" id="PTHR45033">
    <property type="match status" value="1"/>
</dbReference>
<dbReference type="InterPro" id="IPR011032">
    <property type="entry name" value="GroES-like_sf"/>
</dbReference>
<organism evidence="2 3">
    <name type="scientific">Botryotinia fuckeliana (strain B05.10)</name>
    <name type="common">Noble rot fungus</name>
    <name type="synonym">Botrytis cinerea</name>
    <dbReference type="NCBI Taxonomy" id="332648"/>
    <lineage>
        <taxon>Eukaryota</taxon>
        <taxon>Fungi</taxon>
        <taxon>Dikarya</taxon>
        <taxon>Ascomycota</taxon>
        <taxon>Pezizomycotina</taxon>
        <taxon>Leotiomycetes</taxon>
        <taxon>Helotiales</taxon>
        <taxon>Sclerotiniaceae</taxon>
        <taxon>Botrytis</taxon>
    </lineage>
</organism>
<dbReference type="InterPro" id="IPR013149">
    <property type="entry name" value="ADH-like_C"/>
</dbReference>
<dbReference type="SUPFAM" id="SSF50129">
    <property type="entry name" value="GroES-like"/>
    <property type="match status" value="1"/>
</dbReference>
<feature type="domain" description="Enoyl reductase (ER)" evidence="1">
    <location>
        <begin position="17"/>
        <end position="346"/>
    </location>
</feature>
<dbReference type="Gene3D" id="3.90.180.10">
    <property type="entry name" value="Medium-chain alcohol dehydrogenases, catalytic domain"/>
    <property type="match status" value="1"/>
</dbReference>
<dbReference type="InterPro" id="IPR020843">
    <property type="entry name" value="ER"/>
</dbReference>
<dbReference type="SUPFAM" id="SSF51735">
    <property type="entry name" value="NAD(P)-binding Rossmann-fold domains"/>
    <property type="match status" value="1"/>
</dbReference>